<organism evidence="2 3">
    <name type="scientific">Botryosphaeria dothidea</name>
    <dbReference type="NCBI Taxonomy" id="55169"/>
    <lineage>
        <taxon>Eukaryota</taxon>
        <taxon>Fungi</taxon>
        <taxon>Dikarya</taxon>
        <taxon>Ascomycota</taxon>
        <taxon>Pezizomycotina</taxon>
        <taxon>Dothideomycetes</taxon>
        <taxon>Dothideomycetes incertae sedis</taxon>
        <taxon>Botryosphaeriales</taxon>
        <taxon>Botryosphaeriaceae</taxon>
        <taxon>Botryosphaeria</taxon>
    </lineage>
</organism>
<comment type="caution">
    <text evidence="2">The sequence shown here is derived from an EMBL/GenBank/DDBJ whole genome shotgun (WGS) entry which is preliminary data.</text>
</comment>
<dbReference type="InterPro" id="IPR022036">
    <property type="entry name" value="DUF3605"/>
</dbReference>
<protein>
    <submittedName>
        <fullName evidence="2">Uncharacterized protein</fullName>
    </submittedName>
</protein>
<accession>A0A8H4IR01</accession>
<gene>
    <name evidence="2" type="ORF">GTA08_BOTSDO14182</name>
</gene>
<reference evidence="2" key="1">
    <citation type="submission" date="2020-04" db="EMBL/GenBank/DDBJ databases">
        <title>Genome Assembly and Annotation of Botryosphaeria dothidea sdau 11-99, a Latent Pathogen of Apple Fruit Ring Rot in China.</title>
        <authorList>
            <person name="Yu C."/>
            <person name="Diao Y."/>
            <person name="Lu Q."/>
            <person name="Zhao J."/>
            <person name="Cui S."/>
            <person name="Peng C."/>
            <person name="He B."/>
            <person name="Liu H."/>
        </authorList>
    </citation>
    <scope>NUCLEOTIDE SEQUENCE [LARGE SCALE GENOMIC DNA]</scope>
    <source>
        <strain evidence="2">Sdau11-99</strain>
    </source>
</reference>
<feature type="region of interest" description="Disordered" evidence="1">
    <location>
        <begin position="1"/>
        <end position="39"/>
    </location>
</feature>
<dbReference type="GO" id="GO:0006044">
    <property type="term" value="P:N-acetylglucosamine metabolic process"/>
    <property type="evidence" value="ECO:0007669"/>
    <property type="project" value="TreeGrafter"/>
</dbReference>
<feature type="compositionally biased region" description="Low complexity" evidence="1">
    <location>
        <begin position="26"/>
        <end position="36"/>
    </location>
</feature>
<keyword evidence="3" id="KW-1185">Reference proteome</keyword>
<dbReference type="EMBL" id="WWBZ02000039">
    <property type="protein sequence ID" value="KAF4306080.1"/>
    <property type="molecule type" value="Genomic_DNA"/>
</dbReference>
<proteinExistence type="predicted"/>
<dbReference type="Pfam" id="PF12239">
    <property type="entry name" value="DUF3605"/>
    <property type="match status" value="1"/>
</dbReference>
<dbReference type="AlphaFoldDB" id="A0A8H4IR01"/>
<dbReference type="Proteomes" id="UP000572817">
    <property type="component" value="Unassembled WGS sequence"/>
</dbReference>
<name>A0A8H4IR01_9PEZI</name>
<dbReference type="GO" id="GO:0005737">
    <property type="term" value="C:cytoplasm"/>
    <property type="evidence" value="ECO:0007669"/>
    <property type="project" value="TreeGrafter"/>
</dbReference>
<evidence type="ECO:0000256" key="1">
    <source>
        <dbReference type="SAM" id="MobiDB-lite"/>
    </source>
</evidence>
<evidence type="ECO:0000313" key="3">
    <source>
        <dbReference type="Proteomes" id="UP000572817"/>
    </source>
</evidence>
<dbReference type="PANTHER" id="PTHR35020">
    <property type="entry name" value="N-ACETYLGLUCOSAMINE-INDUCED PROTEIN 1"/>
    <property type="match status" value="1"/>
</dbReference>
<dbReference type="OrthoDB" id="498286at2759"/>
<sequence>MAPGDVSDSIRAAPPVTPQQDHKHQQQSQAPAASASNDWPYGLDPGIVHNCVWLKTPLDLKPEDGDLTDQARGLVEEFVKTTFREPLGEEKNGERVLWFKNWAKLQSVRALIMCMCW</sequence>
<dbReference type="PANTHER" id="PTHR35020:SF2">
    <property type="entry name" value="N-ACETYLGLUCOSAMINE-INDUCED PROTEIN 1"/>
    <property type="match status" value="1"/>
</dbReference>
<evidence type="ECO:0000313" key="2">
    <source>
        <dbReference type="EMBL" id="KAF4306080.1"/>
    </source>
</evidence>